<organism evidence="1 2">
    <name type="scientific">Alligator mississippiensis</name>
    <name type="common">American alligator</name>
    <dbReference type="NCBI Taxonomy" id="8496"/>
    <lineage>
        <taxon>Eukaryota</taxon>
        <taxon>Metazoa</taxon>
        <taxon>Chordata</taxon>
        <taxon>Craniata</taxon>
        <taxon>Vertebrata</taxon>
        <taxon>Euteleostomi</taxon>
        <taxon>Archelosauria</taxon>
        <taxon>Archosauria</taxon>
        <taxon>Crocodylia</taxon>
        <taxon>Alligatoridae</taxon>
        <taxon>Alligatorinae</taxon>
        <taxon>Alligator</taxon>
    </lineage>
</organism>
<protein>
    <submittedName>
        <fullName evidence="1">Uncharacterized protein</fullName>
    </submittedName>
</protein>
<reference evidence="1 2" key="1">
    <citation type="journal article" date="2012" name="Genome Biol.">
        <title>Sequencing three crocodilian genomes to illuminate the evolution of archosaurs and amniotes.</title>
        <authorList>
            <person name="St John J.A."/>
            <person name="Braun E.L."/>
            <person name="Isberg S.R."/>
            <person name="Miles L.G."/>
            <person name="Chong A.Y."/>
            <person name="Gongora J."/>
            <person name="Dalzell P."/>
            <person name="Moran C."/>
            <person name="Bed'hom B."/>
            <person name="Abzhanov A."/>
            <person name="Burgess S.C."/>
            <person name="Cooksey A.M."/>
            <person name="Castoe T.A."/>
            <person name="Crawford N.G."/>
            <person name="Densmore L.D."/>
            <person name="Drew J.C."/>
            <person name="Edwards S.V."/>
            <person name="Faircloth B.C."/>
            <person name="Fujita M.K."/>
            <person name="Greenwold M.J."/>
            <person name="Hoffmann F.G."/>
            <person name="Howard J.M."/>
            <person name="Iguchi T."/>
            <person name="Janes D.E."/>
            <person name="Khan S.Y."/>
            <person name="Kohno S."/>
            <person name="de Koning A.J."/>
            <person name="Lance S.L."/>
            <person name="McCarthy F.M."/>
            <person name="McCormack J.E."/>
            <person name="Merchant M.E."/>
            <person name="Peterson D.G."/>
            <person name="Pollock D.D."/>
            <person name="Pourmand N."/>
            <person name="Raney B.J."/>
            <person name="Roessler K.A."/>
            <person name="Sanford J.R."/>
            <person name="Sawyer R.H."/>
            <person name="Schmidt C.J."/>
            <person name="Triplett E.W."/>
            <person name="Tuberville T.D."/>
            <person name="Venegas-Anaya M."/>
            <person name="Howard J.T."/>
            <person name="Jarvis E.D."/>
            <person name="Guillette L.J.Jr."/>
            <person name="Glenn T.C."/>
            <person name="Green R.E."/>
            <person name="Ray D.A."/>
        </authorList>
    </citation>
    <scope>NUCLEOTIDE SEQUENCE [LARGE SCALE GENOMIC DNA]</scope>
    <source>
        <strain evidence="1">KSC_2009_1</strain>
    </source>
</reference>
<sequence>MCNGNIKSRSRTAQLEDSICPGFTASAGIGKLWVSPCRLAAFQPAKGCQEQDTGGITCMCAPTHTHLTRNTAGQQGEQLLAGKWGEQHSSVLQRPERK</sequence>
<dbReference type="Proteomes" id="UP000050525">
    <property type="component" value="Unassembled WGS sequence"/>
</dbReference>
<proteinExistence type="predicted"/>
<dbReference type="EMBL" id="AKHW03003404">
    <property type="protein sequence ID" value="KYO34501.1"/>
    <property type="molecule type" value="Genomic_DNA"/>
</dbReference>
<name>A0A151NCH3_ALLMI</name>
<accession>A0A151NCH3</accession>
<evidence type="ECO:0000313" key="1">
    <source>
        <dbReference type="EMBL" id="KYO34501.1"/>
    </source>
</evidence>
<gene>
    <name evidence="1" type="ORF">Y1Q_0011936</name>
</gene>
<evidence type="ECO:0000313" key="2">
    <source>
        <dbReference type="Proteomes" id="UP000050525"/>
    </source>
</evidence>
<keyword evidence="2" id="KW-1185">Reference proteome</keyword>
<dbReference type="AlphaFoldDB" id="A0A151NCH3"/>
<comment type="caution">
    <text evidence="1">The sequence shown here is derived from an EMBL/GenBank/DDBJ whole genome shotgun (WGS) entry which is preliminary data.</text>
</comment>